<evidence type="ECO:0000313" key="2">
    <source>
        <dbReference type="Proteomes" id="UP000230607"/>
    </source>
</evidence>
<dbReference type="AlphaFoldDB" id="A0A2H1FCW4"/>
<dbReference type="Proteomes" id="UP000230607">
    <property type="component" value="Chromosome 1"/>
</dbReference>
<dbReference type="EMBL" id="LT841358">
    <property type="protein sequence ID" value="SMH70489.1"/>
    <property type="molecule type" value="Genomic_DNA"/>
</dbReference>
<sequence>MDNFVIWWTYVENLAMDGHAIIWSQSGLEHAGGKLQLGKIMPAKKIRHVHDCWDVQLYSIEMIY</sequence>
<reference evidence="2" key="1">
    <citation type="submission" date="2017-03" db="EMBL/GenBank/DDBJ databases">
        <authorList>
            <person name="Herbold C."/>
        </authorList>
    </citation>
    <scope>NUCLEOTIDE SEQUENCE [LARGE SCALE GENOMIC DNA]</scope>
</reference>
<evidence type="ECO:0000313" key="1">
    <source>
        <dbReference type="EMBL" id="SMH70489.1"/>
    </source>
</evidence>
<keyword evidence="2" id="KW-1185">Reference proteome</keyword>
<protein>
    <submittedName>
        <fullName evidence="1">Uncharacterized protein</fullName>
    </submittedName>
</protein>
<organism evidence="1 2">
    <name type="scientific">Candidatus Nitrosotalea okcheonensis</name>
    <dbReference type="NCBI Taxonomy" id="1903276"/>
    <lineage>
        <taxon>Archaea</taxon>
        <taxon>Nitrososphaerota</taxon>
        <taxon>Nitrososphaeria</taxon>
        <taxon>Nitrosotaleales</taxon>
        <taxon>Nitrosotaleaceae</taxon>
        <taxon>Nitrosotalea</taxon>
    </lineage>
</organism>
<name>A0A2H1FCW4_9ARCH</name>
<gene>
    <name evidence="1" type="ORF">NCS_10296</name>
</gene>
<accession>A0A2H1FCW4</accession>
<proteinExistence type="predicted"/>